<accession>A0A3G6J3J4</accession>
<name>A0A3G6J3J4_9CORY</name>
<protein>
    <submittedName>
        <fullName evidence="1">Uncharacterized protein</fullName>
    </submittedName>
</protein>
<dbReference type="EMBL" id="CP033896">
    <property type="protein sequence ID" value="AZA12587.1"/>
    <property type="molecule type" value="Genomic_DNA"/>
</dbReference>
<dbReference type="Proteomes" id="UP000269019">
    <property type="component" value="Chromosome"/>
</dbReference>
<evidence type="ECO:0000313" key="2">
    <source>
        <dbReference type="Proteomes" id="UP000269019"/>
    </source>
</evidence>
<reference evidence="1 2" key="1">
    <citation type="submission" date="2018-11" db="EMBL/GenBank/DDBJ databases">
        <authorList>
            <person name="Kleinhagauer T."/>
            <person name="Glaeser S.P."/>
            <person name="Spergser J."/>
            <person name="Ruckert C."/>
            <person name="Kaempfer P."/>
            <person name="Busse H.-J."/>
        </authorList>
    </citation>
    <scope>NUCLEOTIDE SEQUENCE [LARGE SCALE GENOMIC DNA]</scope>
    <source>
        <strain evidence="1 2">200CH</strain>
    </source>
</reference>
<proteinExistence type="predicted"/>
<keyword evidence="2" id="KW-1185">Reference proteome</keyword>
<organism evidence="1 2">
    <name type="scientific">Corynebacterium choanae</name>
    <dbReference type="NCBI Taxonomy" id="1862358"/>
    <lineage>
        <taxon>Bacteria</taxon>
        <taxon>Bacillati</taxon>
        <taxon>Actinomycetota</taxon>
        <taxon>Actinomycetes</taxon>
        <taxon>Mycobacteriales</taxon>
        <taxon>Corynebacteriaceae</taxon>
        <taxon>Corynebacterium</taxon>
    </lineage>
</organism>
<evidence type="ECO:0000313" key="1">
    <source>
        <dbReference type="EMBL" id="AZA12587.1"/>
    </source>
</evidence>
<gene>
    <name evidence="1" type="ORF">CCHOA_00790</name>
</gene>
<sequence length="124" mass="12984">MAGAATGSLHNTALLYLRHPVRPALGCYAGTLVSAVFCGSGTRGMLAPTAGIEIQLRESGMLRAVSRSFSTRKGVKGGVIRCYAHLDGAEVEQSHNGYRTGYACLFNGHLNAVVFPSSLGIFPA</sequence>
<dbReference type="KEGG" id="ccho:CCHOA_00790"/>
<dbReference type="AlphaFoldDB" id="A0A3G6J3J4"/>